<sequence length="89" mass="9968">MVSDPWKSGLAGSSNPHRPWTIGHAKDQRTPKDQKAKKQPLITNQSQKAMAMARNQNTQEGPKWPKNIFQAKFQGQWGQAPSLDDAKSE</sequence>
<evidence type="ECO:0000313" key="2">
    <source>
        <dbReference type="EMBL" id="MBW0540390.1"/>
    </source>
</evidence>
<organism evidence="2 3">
    <name type="scientific">Austropuccinia psidii MF-1</name>
    <dbReference type="NCBI Taxonomy" id="1389203"/>
    <lineage>
        <taxon>Eukaryota</taxon>
        <taxon>Fungi</taxon>
        <taxon>Dikarya</taxon>
        <taxon>Basidiomycota</taxon>
        <taxon>Pucciniomycotina</taxon>
        <taxon>Pucciniomycetes</taxon>
        <taxon>Pucciniales</taxon>
        <taxon>Sphaerophragmiaceae</taxon>
        <taxon>Austropuccinia</taxon>
    </lineage>
</organism>
<accession>A0A9Q3FGA0</accession>
<evidence type="ECO:0000313" key="3">
    <source>
        <dbReference type="Proteomes" id="UP000765509"/>
    </source>
</evidence>
<proteinExistence type="predicted"/>
<dbReference type="Proteomes" id="UP000765509">
    <property type="component" value="Unassembled WGS sequence"/>
</dbReference>
<name>A0A9Q3FGA0_9BASI</name>
<keyword evidence="3" id="KW-1185">Reference proteome</keyword>
<evidence type="ECO:0000256" key="1">
    <source>
        <dbReference type="SAM" id="MobiDB-lite"/>
    </source>
</evidence>
<gene>
    <name evidence="2" type="ORF">O181_080105</name>
</gene>
<feature type="region of interest" description="Disordered" evidence="1">
    <location>
        <begin position="1"/>
        <end position="66"/>
    </location>
</feature>
<protein>
    <submittedName>
        <fullName evidence="2">Uncharacterized protein</fullName>
    </submittedName>
</protein>
<feature type="compositionally biased region" description="Basic and acidic residues" evidence="1">
    <location>
        <begin position="24"/>
        <end position="36"/>
    </location>
</feature>
<feature type="compositionally biased region" description="Polar residues" evidence="1">
    <location>
        <begin position="41"/>
        <end position="60"/>
    </location>
</feature>
<comment type="caution">
    <text evidence="2">The sequence shown here is derived from an EMBL/GenBank/DDBJ whole genome shotgun (WGS) entry which is preliminary data.</text>
</comment>
<reference evidence="2" key="1">
    <citation type="submission" date="2021-03" db="EMBL/GenBank/DDBJ databases">
        <title>Draft genome sequence of rust myrtle Austropuccinia psidii MF-1, a brazilian biotype.</title>
        <authorList>
            <person name="Quecine M.C."/>
            <person name="Pachon D.M.R."/>
            <person name="Bonatelli M.L."/>
            <person name="Correr F.H."/>
            <person name="Franceschini L.M."/>
            <person name="Leite T.F."/>
            <person name="Margarido G.R.A."/>
            <person name="Almeida C.A."/>
            <person name="Ferrarezi J.A."/>
            <person name="Labate C.A."/>
        </authorList>
    </citation>
    <scope>NUCLEOTIDE SEQUENCE</scope>
    <source>
        <strain evidence="2">MF-1</strain>
    </source>
</reference>
<dbReference type="EMBL" id="AVOT02045051">
    <property type="protein sequence ID" value="MBW0540390.1"/>
    <property type="molecule type" value="Genomic_DNA"/>
</dbReference>
<dbReference type="AlphaFoldDB" id="A0A9Q3FGA0"/>